<feature type="non-terminal residue" evidence="3">
    <location>
        <position position="1"/>
    </location>
</feature>
<evidence type="ECO:0000256" key="2">
    <source>
        <dbReference type="ARBA" id="ARBA00022679"/>
    </source>
</evidence>
<dbReference type="PANTHER" id="PTHR13090:SF1">
    <property type="entry name" value="ARGININE-HYDROXYLASE NDUFAF5, MITOCHONDRIAL"/>
    <property type="match status" value="1"/>
</dbReference>
<organism evidence="3">
    <name type="scientific">marine metagenome</name>
    <dbReference type="NCBI Taxonomy" id="408172"/>
    <lineage>
        <taxon>unclassified sequences</taxon>
        <taxon>metagenomes</taxon>
        <taxon>ecological metagenomes</taxon>
    </lineage>
</organism>
<reference evidence="3" key="1">
    <citation type="submission" date="2018-05" db="EMBL/GenBank/DDBJ databases">
        <authorList>
            <person name="Lanie J.A."/>
            <person name="Ng W.-L."/>
            <person name="Kazmierczak K.M."/>
            <person name="Andrzejewski T.M."/>
            <person name="Davidsen T.M."/>
            <person name="Wayne K.J."/>
            <person name="Tettelin H."/>
            <person name="Glass J.I."/>
            <person name="Rusch D."/>
            <person name="Podicherti R."/>
            <person name="Tsui H.-C.T."/>
            <person name="Winkler M.E."/>
        </authorList>
    </citation>
    <scope>NUCLEOTIDE SEQUENCE</scope>
</reference>
<keyword evidence="2" id="KW-0808">Transferase</keyword>
<proteinExistence type="predicted"/>
<name>A0A382QL27_9ZZZZ</name>
<protein>
    <submittedName>
        <fullName evidence="3">Uncharacterized protein</fullName>
    </submittedName>
</protein>
<gene>
    <name evidence="3" type="ORF">METZ01_LOCUS338266</name>
</gene>
<dbReference type="EMBL" id="UINC01114828">
    <property type="protein sequence ID" value="SVC85412.1"/>
    <property type="molecule type" value="Genomic_DNA"/>
</dbReference>
<accession>A0A382QL27</accession>
<dbReference type="PANTHER" id="PTHR13090">
    <property type="entry name" value="ARGININE-HYDROXYLASE NDUFAF5, MITOCHONDRIAL"/>
    <property type="match status" value="1"/>
</dbReference>
<sequence length="83" mass="9125">VLNLMKDLRGMGESNAALDRPRHFTTRSTFESAPEFYPVTIGEPNGRINARFQILYLAAWKAHAGQPQPLSPGEAQTRGSLTA</sequence>
<keyword evidence="1" id="KW-0489">Methyltransferase</keyword>
<dbReference type="GO" id="GO:0008168">
    <property type="term" value="F:methyltransferase activity"/>
    <property type="evidence" value="ECO:0007669"/>
    <property type="project" value="UniProtKB-KW"/>
</dbReference>
<evidence type="ECO:0000313" key="3">
    <source>
        <dbReference type="EMBL" id="SVC85412.1"/>
    </source>
</evidence>
<dbReference type="GO" id="GO:0032259">
    <property type="term" value="P:methylation"/>
    <property type="evidence" value="ECO:0007669"/>
    <property type="project" value="UniProtKB-KW"/>
</dbReference>
<dbReference type="AlphaFoldDB" id="A0A382QL27"/>
<evidence type="ECO:0000256" key="1">
    <source>
        <dbReference type="ARBA" id="ARBA00022603"/>
    </source>
</evidence>
<dbReference type="InterPro" id="IPR050602">
    <property type="entry name" value="Malonyl-ACP_OMT"/>
</dbReference>